<dbReference type="EMBL" id="BSUK01000001">
    <property type="protein sequence ID" value="GMA25544.1"/>
    <property type="molecule type" value="Genomic_DNA"/>
</dbReference>
<evidence type="ECO:0000256" key="1">
    <source>
        <dbReference type="ARBA" id="ARBA00010088"/>
    </source>
</evidence>
<dbReference type="InterPro" id="IPR029058">
    <property type="entry name" value="AB_hydrolase_fold"/>
</dbReference>
<dbReference type="PANTHER" id="PTHR21661">
    <property type="entry name" value="EPOXIDE HYDROLASE 1-RELATED"/>
    <property type="match status" value="1"/>
</dbReference>
<evidence type="ECO:0000313" key="3">
    <source>
        <dbReference type="EMBL" id="GMA25544.1"/>
    </source>
</evidence>
<sequence length="260" mass="28616">MHVQQIFAFPSGDEDENARLSPEDWASLTSGSTADFQAKAGYQAIQQKRPQTLAFALEDSPAGLLAWNAELWTGWGEQPVDVDEYLAHVTVYWLTRTAGSAARQYLEDARSGAGYRDLPNPVPTAVAVFPWDFRTLRACAERSTNLVRFTEQPRGGHFAAVTDPDLVVADVRGSSRRSDHGCRLRGRQWCPCRSTATRRLCCAPRSWARPTASSRCSRASTGRSVRSARACGARPRAWVRASSRSCSSTRSSTWAGRSTS</sequence>
<evidence type="ECO:0000313" key="4">
    <source>
        <dbReference type="Proteomes" id="UP001157091"/>
    </source>
</evidence>
<dbReference type="Proteomes" id="UP001157091">
    <property type="component" value="Unassembled WGS sequence"/>
</dbReference>
<evidence type="ECO:0008006" key="5">
    <source>
        <dbReference type="Google" id="ProtNLM"/>
    </source>
</evidence>
<protein>
    <recommendedName>
        <fullName evidence="5">Epoxide hydrolase</fullName>
    </recommendedName>
</protein>
<gene>
    <name evidence="3" type="ORF">GCM10025864_33030</name>
</gene>
<name>A0ABQ6I6H6_9MICO</name>
<evidence type="ECO:0000256" key="2">
    <source>
        <dbReference type="ARBA" id="ARBA00022801"/>
    </source>
</evidence>
<reference evidence="4" key="1">
    <citation type="journal article" date="2019" name="Int. J. Syst. Evol. Microbiol.">
        <title>The Global Catalogue of Microorganisms (GCM) 10K type strain sequencing project: providing services to taxonomists for standard genome sequencing and annotation.</title>
        <authorList>
            <consortium name="The Broad Institute Genomics Platform"/>
            <consortium name="The Broad Institute Genome Sequencing Center for Infectious Disease"/>
            <person name="Wu L."/>
            <person name="Ma J."/>
        </authorList>
    </citation>
    <scope>NUCLEOTIDE SEQUENCE [LARGE SCALE GENOMIC DNA]</scope>
    <source>
        <strain evidence="4">NBRC 106348</strain>
    </source>
</reference>
<dbReference type="PANTHER" id="PTHR21661:SF35">
    <property type="entry name" value="EPOXIDE HYDROLASE"/>
    <property type="match status" value="1"/>
</dbReference>
<dbReference type="SUPFAM" id="SSF53474">
    <property type="entry name" value="alpha/beta-Hydrolases"/>
    <property type="match status" value="1"/>
</dbReference>
<comment type="caution">
    <text evidence="3">The sequence shown here is derived from an EMBL/GenBank/DDBJ whole genome shotgun (WGS) entry which is preliminary data.</text>
</comment>
<proteinExistence type="inferred from homology"/>
<dbReference type="Gene3D" id="3.40.50.1820">
    <property type="entry name" value="alpha/beta hydrolase"/>
    <property type="match status" value="1"/>
</dbReference>
<comment type="similarity">
    <text evidence="1">Belongs to the peptidase S33 family.</text>
</comment>
<keyword evidence="4" id="KW-1185">Reference proteome</keyword>
<organism evidence="3 4">
    <name type="scientific">Luteimicrobium album</name>
    <dbReference type="NCBI Taxonomy" id="1054550"/>
    <lineage>
        <taxon>Bacteria</taxon>
        <taxon>Bacillati</taxon>
        <taxon>Actinomycetota</taxon>
        <taxon>Actinomycetes</taxon>
        <taxon>Micrococcales</taxon>
        <taxon>Luteimicrobium</taxon>
    </lineage>
</organism>
<accession>A0ABQ6I6H6</accession>
<keyword evidence="2" id="KW-0378">Hydrolase</keyword>